<organism evidence="4 5">
    <name type="scientific">Bacillus thuringiensis</name>
    <dbReference type="NCBI Taxonomy" id="1428"/>
    <lineage>
        <taxon>Bacteria</taxon>
        <taxon>Bacillati</taxon>
        <taxon>Bacillota</taxon>
        <taxon>Bacilli</taxon>
        <taxon>Bacillales</taxon>
        <taxon>Bacillaceae</taxon>
        <taxon>Bacillus</taxon>
        <taxon>Bacillus cereus group</taxon>
    </lineage>
</organism>
<evidence type="ECO:0000256" key="2">
    <source>
        <dbReference type="ARBA" id="ARBA00022553"/>
    </source>
</evidence>
<evidence type="ECO:0000259" key="3">
    <source>
        <dbReference type="Pfam" id="PF00501"/>
    </source>
</evidence>
<name>A0AB36TMK4_BACTU</name>
<dbReference type="InterPro" id="IPR000873">
    <property type="entry name" value="AMP-dep_synth/lig_dom"/>
</dbReference>
<dbReference type="InterPro" id="IPR042099">
    <property type="entry name" value="ANL_N_sf"/>
</dbReference>
<evidence type="ECO:0000313" key="5">
    <source>
        <dbReference type="Proteomes" id="UP000223839"/>
    </source>
</evidence>
<dbReference type="Gene3D" id="3.40.50.12780">
    <property type="entry name" value="N-terminal domain of ligase-like"/>
    <property type="match status" value="1"/>
</dbReference>
<dbReference type="SUPFAM" id="SSF56801">
    <property type="entry name" value="Acetyl-CoA synthetase-like"/>
    <property type="match status" value="1"/>
</dbReference>
<dbReference type="EMBL" id="NUYG01000076">
    <property type="protein sequence ID" value="PFM84981.1"/>
    <property type="molecule type" value="Genomic_DNA"/>
</dbReference>
<evidence type="ECO:0000256" key="1">
    <source>
        <dbReference type="ARBA" id="ARBA00022450"/>
    </source>
</evidence>
<feature type="domain" description="AMP-dependent synthetase/ligase" evidence="3">
    <location>
        <begin position="9"/>
        <end position="65"/>
    </location>
</feature>
<sequence>MKQINLLIPMKLAYIIYTSGCTGNQKGVEVTHRGLTNFLCPMDEKSGFTNQDRILSLTTICFDISGVE</sequence>
<proteinExistence type="predicted"/>
<dbReference type="Proteomes" id="UP000223839">
    <property type="component" value="Unassembled WGS sequence"/>
</dbReference>
<keyword evidence="1" id="KW-0596">Phosphopantetheine</keyword>
<gene>
    <name evidence="4" type="ORF">COJ61_28640</name>
</gene>
<dbReference type="Pfam" id="PF00501">
    <property type="entry name" value="AMP-binding"/>
    <property type="match status" value="1"/>
</dbReference>
<dbReference type="PANTHER" id="PTHR44845">
    <property type="entry name" value="CARRIER DOMAIN-CONTAINING PROTEIN"/>
    <property type="match status" value="1"/>
</dbReference>
<accession>A0AB36TMK4</accession>
<reference evidence="4 5" key="1">
    <citation type="submission" date="2017-09" db="EMBL/GenBank/DDBJ databases">
        <title>Large-scale bioinformatics analysis of Bacillus genomes uncovers conserved roles of natural products in bacterial physiology.</title>
        <authorList>
            <consortium name="Agbiome Team Llc"/>
            <person name="Bleich R.M."/>
            <person name="Grubbs K.J."/>
            <person name="Santa Maria K.C."/>
            <person name="Allen S.E."/>
            <person name="Farag S."/>
            <person name="Shank E.A."/>
            <person name="Bowers A."/>
        </authorList>
    </citation>
    <scope>NUCLEOTIDE SEQUENCE [LARGE SCALE GENOMIC DNA]</scope>
    <source>
        <strain evidence="4 5">AFS077661</strain>
    </source>
</reference>
<evidence type="ECO:0000313" key="4">
    <source>
        <dbReference type="EMBL" id="PFM84981.1"/>
    </source>
</evidence>
<dbReference type="AlphaFoldDB" id="A0AB36TMK4"/>
<protein>
    <recommendedName>
        <fullName evidence="3">AMP-dependent synthetase/ligase domain-containing protein</fullName>
    </recommendedName>
</protein>
<dbReference type="PANTHER" id="PTHR44845:SF6">
    <property type="entry name" value="BETA-ALANINE-ACTIVATING ENZYME"/>
    <property type="match status" value="1"/>
</dbReference>
<comment type="caution">
    <text evidence="4">The sequence shown here is derived from an EMBL/GenBank/DDBJ whole genome shotgun (WGS) entry which is preliminary data.</text>
</comment>
<keyword evidence="2" id="KW-0597">Phosphoprotein</keyword>